<accession>A0A915KFI9</accession>
<proteinExistence type="predicted"/>
<reference evidence="3" key="1">
    <citation type="submission" date="2022-11" db="UniProtKB">
        <authorList>
            <consortium name="WormBaseParasite"/>
        </authorList>
    </citation>
    <scope>IDENTIFICATION</scope>
</reference>
<evidence type="ECO:0000256" key="1">
    <source>
        <dbReference type="SAM" id="MobiDB-lite"/>
    </source>
</evidence>
<organism evidence="2 3">
    <name type="scientific">Romanomermis culicivorax</name>
    <name type="common">Nematode worm</name>
    <dbReference type="NCBI Taxonomy" id="13658"/>
    <lineage>
        <taxon>Eukaryota</taxon>
        <taxon>Metazoa</taxon>
        <taxon>Ecdysozoa</taxon>
        <taxon>Nematoda</taxon>
        <taxon>Enoplea</taxon>
        <taxon>Dorylaimia</taxon>
        <taxon>Mermithida</taxon>
        <taxon>Mermithoidea</taxon>
        <taxon>Mermithidae</taxon>
        <taxon>Romanomermis</taxon>
    </lineage>
</organism>
<evidence type="ECO:0000313" key="3">
    <source>
        <dbReference type="WBParaSite" id="nRc.2.0.1.t36761-RA"/>
    </source>
</evidence>
<feature type="region of interest" description="Disordered" evidence="1">
    <location>
        <begin position="65"/>
        <end position="85"/>
    </location>
</feature>
<protein>
    <submittedName>
        <fullName evidence="3">Uncharacterized protein</fullName>
    </submittedName>
</protein>
<keyword evidence="2" id="KW-1185">Reference proteome</keyword>
<feature type="compositionally biased region" description="Basic and acidic residues" evidence="1">
    <location>
        <begin position="68"/>
        <end position="79"/>
    </location>
</feature>
<sequence>WLKTQNFFGGSRRILFLIFRRYVQEGKIHLLQSIAIPLLSTTRYQMRFYHTLPYGSRAATFQRQIKTQKRDRGLEDHQHQPLKTR</sequence>
<dbReference type="WBParaSite" id="nRc.2.0.1.t36761-RA">
    <property type="protein sequence ID" value="nRc.2.0.1.t36761-RA"/>
    <property type="gene ID" value="nRc.2.0.1.g36761"/>
</dbReference>
<name>A0A915KFI9_ROMCU</name>
<evidence type="ECO:0000313" key="2">
    <source>
        <dbReference type="Proteomes" id="UP000887565"/>
    </source>
</evidence>
<dbReference type="Proteomes" id="UP000887565">
    <property type="component" value="Unplaced"/>
</dbReference>
<dbReference type="AlphaFoldDB" id="A0A915KFI9"/>